<comment type="caution">
    <text evidence="8">The sequence shown here is derived from an EMBL/GenBank/DDBJ whole genome shotgun (WGS) entry which is preliminary data.</text>
</comment>
<keyword evidence="6" id="KW-0479">Metal-binding</keyword>
<evidence type="ECO:0000313" key="8">
    <source>
        <dbReference type="EMBL" id="ROM91750.1"/>
    </source>
</evidence>
<dbReference type="GO" id="GO:0005829">
    <property type="term" value="C:cytosol"/>
    <property type="evidence" value="ECO:0007669"/>
    <property type="project" value="TreeGrafter"/>
</dbReference>
<comment type="catalytic activity">
    <reaction evidence="1">
        <text>2-phosphoglycolate + H2O = glycolate + phosphate</text>
        <dbReference type="Rhea" id="RHEA:14369"/>
        <dbReference type="ChEBI" id="CHEBI:15377"/>
        <dbReference type="ChEBI" id="CHEBI:29805"/>
        <dbReference type="ChEBI" id="CHEBI:43474"/>
        <dbReference type="ChEBI" id="CHEBI:58033"/>
        <dbReference type="EC" id="3.1.3.18"/>
    </reaction>
</comment>
<evidence type="ECO:0000256" key="2">
    <source>
        <dbReference type="ARBA" id="ARBA00001946"/>
    </source>
</evidence>
<gene>
    <name evidence="8" type="ORF">BK658_23490</name>
</gene>
<dbReference type="Gene3D" id="3.40.50.1000">
    <property type="entry name" value="HAD superfamily/HAD-like"/>
    <property type="match status" value="1"/>
</dbReference>
<dbReference type="EC" id="3.1.3.18" evidence="5"/>
<accession>A0A423GLB7</accession>
<evidence type="ECO:0000256" key="4">
    <source>
        <dbReference type="ARBA" id="ARBA00006171"/>
    </source>
</evidence>
<dbReference type="SUPFAM" id="SSF56784">
    <property type="entry name" value="HAD-like"/>
    <property type="match status" value="1"/>
</dbReference>
<dbReference type="Pfam" id="PF13419">
    <property type="entry name" value="HAD_2"/>
    <property type="match status" value="1"/>
</dbReference>
<dbReference type="GO" id="GO:0008967">
    <property type="term" value="F:phosphoglycolate phosphatase activity"/>
    <property type="evidence" value="ECO:0007669"/>
    <property type="project" value="UniProtKB-EC"/>
</dbReference>
<evidence type="ECO:0000313" key="9">
    <source>
        <dbReference type="Proteomes" id="UP000284684"/>
    </source>
</evidence>
<comment type="cofactor">
    <cofactor evidence="2">
        <name>Mg(2+)</name>
        <dbReference type="ChEBI" id="CHEBI:18420"/>
    </cofactor>
</comment>
<dbReference type="InterPro" id="IPR023198">
    <property type="entry name" value="PGP-like_dom2"/>
</dbReference>
<dbReference type="InterPro" id="IPR050155">
    <property type="entry name" value="HAD-like_hydrolase_sf"/>
</dbReference>
<dbReference type="InterPro" id="IPR036412">
    <property type="entry name" value="HAD-like_sf"/>
</dbReference>
<comment type="pathway">
    <text evidence="3">Organic acid metabolism; glycolate biosynthesis; glycolate from 2-phosphoglycolate: step 1/1.</text>
</comment>
<sequence length="232" mass="25398">MIDDLLHFSGIEHVVFDWNGTLIDDIDLAVFAVNRCGEQFDVAPITASQYRAKFDFPIADFYAALGFDLERVPFATIVQRYLEHFDTNVAHCPLHPGVFEFLDAAGRAGIRVSILSASHCDVLVQTLQAKGLHDRFEHVVGLSHNQATSKAAEAAILQTKLGSPPARTLLVGDTLHDVDVARSVGWQPVLVSTGHQDSDRLRRSGAPLFKDLGDLLERFAPRDALSIVQGSA</sequence>
<dbReference type="RefSeq" id="WP_123584530.1">
    <property type="nucleotide sequence ID" value="NZ_MOBI01000027.1"/>
</dbReference>
<evidence type="ECO:0000256" key="7">
    <source>
        <dbReference type="ARBA" id="ARBA00023277"/>
    </source>
</evidence>
<protein>
    <recommendedName>
        <fullName evidence="5">phosphoglycolate phosphatase</fullName>
        <ecNumber evidence="5">3.1.3.18</ecNumber>
    </recommendedName>
</protein>
<dbReference type="GO" id="GO:0046872">
    <property type="term" value="F:metal ion binding"/>
    <property type="evidence" value="ECO:0007669"/>
    <property type="project" value="UniProtKB-KW"/>
</dbReference>
<dbReference type="GO" id="GO:0006281">
    <property type="term" value="P:DNA repair"/>
    <property type="evidence" value="ECO:0007669"/>
    <property type="project" value="TreeGrafter"/>
</dbReference>
<evidence type="ECO:0000256" key="5">
    <source>
        <dbReference type="ARBA" id="ARBA00013078"/>
    </source>
</evidence>
<comment type="similarity">
    <text evidence="4">Belongs to the HAD-like hydrolase superfamily. CbbY/CbbZ/Gph/YieH family.</text>
</comment>
<evidence type="ECO:0000256" key="6">
    <source>
        <dbReference type="ARBA" id="ARBA00022723"/>
    </source>
</evidence>
<dbReference type="Gene3D" id="1.10.150.240">
    <property type="entry name" value="Putative phosphatase, domain 2"/>
    <property type="match status" value="1"/>
</dbReference>
<proteinExistence type="inferred from homology"/>
<dbReference type="EMBL" id="MOBI01000027">
    <property type="protein sequence ID" value="ROM91750.1"/>
    <property type="molecule type" value="Genomic_DNA"/>
</dbReference>
<keyword evidence="7" id="KW-0119">Carbohydrate metabolism</keyword>
<evidence type="ECO:0000256" key="1">
    <source>
        <dbReference type="ARBA" id="ARBA00000830"/>
    </source>
</evidence>
<dbReference type="SFLD" id="SFLDG01129">
    <property type="entry name" value="C1.5:_HAD__Beta-PGM__Phosphata"/>
    <property type="match status" value="1"/>
</dbReference>
<name>A0A423GLB7_9PSED</name>
<dbReference type="InterPro" id="IPR023214">
    <property type="entry name" value="HAD_sf"/>
</dbReference>
<dbReference type="AlphaFoldDB" id="A0A423GLB7"/>
<evidence type="ECO:0000256" key="3">
    <source>
        <dbReference type="ARBA" id="ARBA00004818"/>
    </source>
</evidence>
<reference evidence="8 9" key="1">
    <citation type="submission" date="2016-10" db="EMBL/GenBank/DDBJ databases">
        <title>Comparative genome analysis of multiple Pseudomonas spp. focuses on biocontrol and plant growth promoting traits.</title>
        <authorList>
            <person name="Tao X.-Y."/>
            <person name="Taylor C.G."/>
        </authorList>
    </citation>
    <scope>NUCLEOTIDE SEQUENCE [LARGE SCALE GENOMIC DNA]</scope>
    <source>
        <strain evidence="8 9">37D10</strain>
    </source>
</reference>
<dbReference type="Proteomes" id="UP000284684">
    <property type="component" value="Unassembled WGS sequence"/>
</dbReference>
<organism evidence="8 9">
    <name type="scientific">Pseudomonas brassicacearum</name>
    <dbReference type="NCBI Taxonomy" id="930166"/>
    <lineage>
        <taxon>Bacteria</taxon>
        <taxon>Pseudomonadati</taxon>
        <taxon>Pseudomonadota</taxon>
        <taxon>Gammaproteobacteria</taxon>
        <taxon>Pseudomonadales</taxon>
        <taxon>Pseudomonadaceae</taxon>
        <taxon>Pseudomonas</taxon>
    </lineage>
</organism>
<dbReference type="InterPro" id="IPR041492">
    <property type="entry name" value="HAD_2"/>
</dbReference>
<dbReference type="SFLD" id="SFLDS00003">
    <property type="entry name" value="Haloacid_Dehalogenase"/>
    <property type="match status" value="1"/>
</dbReference>
<dbReference type="PANTHER" id="PTHR43434:SF1">
    <property type="entry name" value="PHOSPHOGLYCOLATE PHOSPHATASE"/>
    <property type="match status" value="1"/>
</dbReference>
<dbReference type="PANTHER" id="PTHR43434">
    <property type="entry name" value="PHOSPHOGLYCOLATE PHOSPHATASE"/>
    <property type="match status" value="1"/>
</dbReference>